<name>A0ABR2VRD8_9FUNG</name>
<evidence type="ECO:0000256" key="2">
    <source>
        <dbReference type="ARBA" id="ARBA00022692"/>
    </source>
</evidence>
<feature type="transmembrane region" description="Helical" evidence="5">
    <location>
        <begin position="12"/>
        <end position="32"/>
    </location>
</feature>
<dbReference type="InterPro" id="IPR037185">
    <property type="entry name" value="EmrE-like"/>
</dbReference>
<evidence type="ECO:0000256" key="3">
    <source>
        <dbReference type="ARBA" id="ARBA00022989"/>
    </source>
</evidence>
<feature type="transmembrane region" description="Helical" evidence="5">
    <location>
        <begin position="115"/>
        <end position="134"/>
    </location>
</feature>
<gene>
    <name evidence="6" type="ORF">K7432_013048</name>
</gene>
<dbReference type="Pfam" id="PF05653">
    <property type="entry name" value="Mg_trans_NIPA"/>
    <property type="match status" value="1"/>
</dbReference>
<proteinExistence type="predicted"/>
<feature type="transmembrane region" description="Helical" evidence="5">
    <location>
        <begin position="143"/>
        <end position="161"/>
    </location>
</feature>
<evidence type="ECO:0000313" key="7">
    <source>
        <dbReference type="Proteomes" id="UP001479436"/>
    </source>
</evidence>
<comment type="caution">
    <text evidence="6">The sequence shown here is derived from an EMBL/GenBank/DDBJ whole genome shotgun (WGS) entry which is preliminary data.</text>
</comment>
<dbReference type="PANTHER" id="PTHR12570:SF65">
    <property type="entry name" value="MAGNESIUM TRANSPORTER NIPA9-RELATED"/>
    <property type="match status" value="1"/>
</dbReference>
<feature type="transmembrane region" description="Helical" evidence="5">
    <location>
        <begin position="89"/>
        <end position="109"/>
    </location>
</feature>
<keyword evidence="3 5" id="KW-1133">Transmembrane helix</keyword>
<evidence type="ECO:0000256" key="5">
    <source>
        <dbReference type="SAM" id="Phobius"/>
    </source>
</evidence>
<organism evidence="6 7">
    <name type="scientific">Basidiobolus ranarum</name>
    <dbReference type="NCBI Taxonomy" id="34480"/>
    <lineage>
        <taxon>Eukaryota</taxon>
        <taxon>Fungi</taxon>
        <taxon>Fungi incertae sedis</taxon>
        <taxon>Zoopagomycota</taxon>
        <taxon>Entomophthoromycotina</taxon>
        <taxon>Basidiobolomycetes</taxon>
        <taxon>Basidiobolales</taxon>
        <taxon>Basidiobolaceae</taxon>
        <taxon>Basidiobolus</taxon>
    </lineage>
</organism>
<dbReference type="SUPFAM" id="SSF103481">
    <property type="entry name" value="Multidrug resistance efflux transporter EmrE"/>
    <property type="match status" value="1"/>
</dbReference>
<feature type="transmembrane region" description="Helical" evidence="5">
    <location>
        <begin position="306"/>
        <end position="324"/>
    </location>
</feature>
<evidence type="ECO:0000256" key="1">
    <source>
        <dbReference type="ARBA" id="ARBA00004141"/>
    </source>
</evidence>
<dbReference type="Proteomes" id="UP001479436">
    <property type="component" value="Unassembled WGS sequence"/>
</dbReference>
<protein>
    <recommendedName>
        <fullName evidence="8">Magnesium transporter</fullName>
    </recommendedName>
</protein>
<sequence length="451" mass="49396">MFLASEAPETNAFVGVLFAVCGNILISVALNIQKYAHNKLRSKPNSPANSPLLSYNSRLTFHNDDGGILTSRSSSPIENDMEYLKSKTWWSGLILMTSGECGNFLAYGFAPASVVAPLGTVALISNTIVAPLVLNERFRKRDLLGILLAIVGAMIVVASSNHEEAHLTHELLKEALMQTQFIIYFLVTTTLIILMIPLSDRIGDKSILVDLGLVALFGAYTVLATKAISSLLSFTLIVTFSYPITYLLLFVLLSTAVLQIKYLNKSLQRFDSTEVIPTQFVLFTISAIIGSATLYNDFANMTLQSFFWFIIGCSLTFIGVYFITSNRDSTTLDGDTIYERASEIEPRVTPHSVSVKIHRSYSYSTSPDNGNIAKDSILPSSLPEATGFLRSIVNRKMSTASLSTSFRSALSSVGTRHTHALGLGIVVENYSSSSRKNSISNSYQYKPFNSS</sequence>
<keyword evidence="4 5" id="KW-0472">Membrane</keyword>
<feature type="transmembrane region" description="Helical" evidence="5">
    <location>
        <begin position="275"/>
        <end position="294"/>
    </location>
</feature>
<keyword evidence="2 5" id="KW-0812">Transmembrane</keyword>
<dbReference type="InterPro" id="IPR008521">
    <property type="entry name" value="Mg_trans_NIPA"/>
</dbReference>
<dbReference type="PANTHER" id="PTHR12570">
    <property type="match status" value="1"/>
</dbReference>
<evidence type="ECO:0000313" key="6">
    <source>
        <dbReference type="EMBL" id="KAK9695278.1"/>
    </source>
</evidence>
<keyword evidence="7" id="KW-1185">Reference proteome</keyword>
<evidence type="ECO:0000256" key="4">
    <source>
        <dbReference type="ARBA" id="ARBA00023136"/>
    </source>
</evidence>
<feature type="transmembrane region" description="Helical" evidence="5">
    <location>
        <begin position="181"/>
        <end position="199"/>
    </location>
</feature>
<comment type="subcellular location">
    <subcellularLocation>
        <location evidence="1">Membrane</location>
        <topology evidence="1">Multi-pass membrane protein</topology>
    </subcellularLocation>
</comment>
<feature type="transmembrane region" description="Helical" evidence="5">
    <location>
        <begin position="211"/>
        <end position="238"/>
    </location>
</feature>
<dbReference type="EMBL" id="JASJQH010008093">
    <property type="protein sequence ID" value="KAK9695278.1"/>
    <property type="molecule type" value="Genomic_DNA"/>
</dbReference>
<evidence type="ECO:0008006" key="8">
    <source>
        <dbReference type="Google" id="ProtNLM"/>
    </source>
</evidence>
<accession>A0ABR2VRD8</accession>
<reference evidence="6 7" key="1">
    <citation type="submission" date="2023-04" db="EMBL/GenBank/DDBJ databases">
        <title>Genome of Basidiobolus ranarum AG-B5.</title>
        <authorList>
            <person name="Stajich J.E."/>
            <person name="Carter-House D."/>
            <person name="Gryganskyi A."/>
        </authorList>
    </citation>
    <scope>NUCLEOTIDE SEQUENCE [LARGE SCALE GENOMIC DNA]</scope>
    <source>
        <strain evidence="6 7">AG-B5</strain>
    </source>
</reference>